<dbReference type="STRING" id="376489.A5892_05510"/>
<dbReference type="RefSeq" id="WP_064121947.1">
    <property type="nucleotide sequence ID" value="NZ_CP015243.1"/>
</dbReference>
<organism evidence="2 3">
    <name type="scientific">Halotalea alkalilenta</name>
    <dbReference type="NCBI Taxonomy" id="376489"/>
    <lineage>
        <taxon>Bacteria</taxon>
        <taxon>Pseudomonadati</taxon>
        <taxon>Pseudomonadota</taxon>
        <taxon>Gammaproteobacteria</taxon>
        <taxon>Oceanospirillales</taxon>
        <taxon>Halomonadaceae</taxon>
        <taxon>Halotalea</taxon>
    </lineage>
</organism>
<accession>A0A172YCL1</accession>
<dbReference type="AlphaFoldDB" id="A0A172YCL1"/>
<sequence>MTSIARWRVGALPGCRWEPFDPLFWPRWLWAVAVGGGFFLALALSGALWVAPGLEALFASRATLDRALEQRLGNQAALERLTLLRGQEQQLARYRQALNEAFAVPARPLEALSSLALERGLEITRLAPLGDGSRPQLELSLEGDFVPLVAFMLAPSALGAVSLGDFELRRALDTEEDGAARLALRLELGWHPDAEPGPTQ</sequence>
<dbReference type="KEGG" id="haa:A5892_05510"/>
<evidence type="ECO:0000313" key="3">
    <source>
        <dbReference type="Proteomes" id="UP000077875"/>
    </source>
</evidence>
<keyword evidence="1" id="KW-0472">Membrane</keyword>
<keyword evidence="1" id="KW-0812">Transmembrane</keyword>
<evidence type="ECO:0000313" key="2">
    <source>
        <dbReference type="EMBL" id="ANF56989.1"/>
    </source>
</evidence>
<keyword evidence="3" id="KW-1185">Reference proteome</keyword>
<keyword evidence="1" id="KW-1133">Transmembrane helix</keyword>
<protein>
    <submittedName>
        <fullName evidence="2">Uncharacterized protein</fullName>
    </submittedName>
</protein>
<proteinExistence type="predicted"/>
<name>A0A172YCL1_9GAMM</name>
<feature type="transmembrane region" description="Helical" evidence="1">
    <location>
        <begin position="28"/>
        <end position="51"/>
    </location>
</feature>
<gene>
    <name evidence="2" type="ORF">A5892_05510</name>
</gene>
<reference evidence="2 3" key="1">
    <citation type="submission" date="2016-04" db="EMBL/GenBank/DDBJ databases">
        <title>Complete Genome Sequence of Halotalea alkalilenta IHB B 13600.</title>
        <authorList>
            <person name="Swarnkar M.K."/>
            <person name="Sharma A."/>
            <person name="Kaushal K."/>
            <person name="Soni R."/>
            <person name="Rana S."/>
            <person name="Singh A.K."/>
            <person name="Gulati A."/>
        </authorList>
    </citation>
    <scope>NUCLEOTIDE SEQUENCE [LARGE SCALE GENOMIC DNA]</scope>
    <source>
        <strain evidence="2 3">IHB B 13600</strain>
    </source>
</reference>
<dbReference type="Proteomes" id="UP000077875">
    <property type="component" value="Chromosome"/>
</dbReference>
<dbReference type="EMBL" id="CP015243">
    <property type="protein sequence ID" value="ANF56989.1"/>
    <property type="molecule type" value="Genomic_DNA"/>
</dbReference>
<evidence type="ECO:0000256" key="1">
    <source>
        <dbReference type="SAM" id="Phobius"/>
    </source>
</evidence>